<name>A0A3E2TP87_9FIRM</name>
<organism evidence="3 4">
    <name type="scientific">Coprococcus catus</name>
    <dbReference type="NCBI Taxonomy" id="116085"/>
    <lineage>
        <taxon>Bacteria</taxon>
        <taxon>Bacillati</taxon>
        <taxon>Bacillota</taxon>
        <taxon>Clostridia</taxon>
        <taxon>Lachnospirales</taxon>
        <taxon>Lachnospiraceae</taxon>
        <taxon>Coprococcus</taxon>
    </lineage>
</organism>
<evidence type="ECO:0000313" key="3">
    <source>
        <dbReference type="EMBL" id="RGB80285.1"/>
    </source>
</evidence>
<evidence type="ECO:0000313" key="4">
    <source>
        <dbReference type="Proteomes" id="UP000260773"/>
    </source>
</evidence>
<feature type="region of interest" description="Disordered" evidence="1">
    <location>
        <begin position="1"/>
        <end position="20"/>
    </location>
</feature>
<gene>
    <name evidence="3" type="ORF">DW070_07005</name>
</gene>
<dbReference type="Proteomes" id="UP000260773">
    <property type="component" value="Unassembled WGS sequence"/>
</dbReference>
<dbReference type="AlphaFoldDB" id="A0A3E2TP87"/>
<evidence type="ECO:0000256" key="2">
    <source>
        <dbReference type="SAM" id="Phobius"/>
    </source>
</evidence>
<protein>
    <recommendedName>
        <fullName evidence="5">5-bromo-4-chloroindolyl phosphate hydrolysis protein</fullName>
    </recommendedName>
</protein>
<accession>A0A3E2TP87</accession>
<dbReference type="InterPro" id="IPR018770">
    <property type="entry name" value="ChloroindolylP_hydrolase"/>
</dbReference>
<comment type="caution">
    <text evidence="3">The sequence shown here is derived from an EMBL/GenBank/DDBJ whole genome shotgun (WGS) entry which is preliminary data.</text>
</comment>
<feature type="transmembrane region" description="Helical" evidence="2">
    <location>
        <begin position="102"/>
        <end position="124"/>
    </location>
</feature>
<reference evidence="3 4" key="1">
    <citation type="submission" date="2018-08" db="EMBL/GenBank/DDBJ databases">
        <title>A genome reference for cultivated species of the human gut microbiota.</title>
        <authorList>
            <person name="Zou Y."/>
            <person name="Xue W."/>
            <person name="Luo G."/>
        </authorList>
    </citation>
    <scope>NUCLEOTIDE SEQUENCE [LARGE SCALE GENOMIC DNA]</scope>
    <source>
        <strain evidence="3 4">AF45-17</strain>
    </source>
</reference>
<keyword evidence="2" id="KW-0472">Membrane</keyword>
<proteinExistence type="predicted"/>
<feature type="transmembrane region" description="Helical" evidence="2">
    <location>
        <begin position="136"/>
        <end position="163"/>
    </location>
</feature>
<dbReference type="EMBL" id="QVEP01000012">
    <property type="protein sequence ID" value="RGB80285.1"/>
    <property type="molecule type" value="Genomic_DNA"/>
</dbReference>
<evidence type="ECO:0000256" key="1">
    <source>
        <dbReference type="SAM" id="MobiDB-lite"/>
    </source>
</evidence>
<keyword evidence="2" id="KW-1133">Transmembrane helix</keyword>
<evidence type="ECO:0008006" key="5">
    <source>
        <dbReference type="Google" id="ProtNLM"/>
    </source>
</evidence>
<dbReference type="Pfam" id="PF10112">
    <property type="entry name" value="Halogen_Hydrol"/>
    <property type="match status" value="1"/>
</dbReference>
<keyword evidence="2" id="KW-0812">Transmembrane</keyword>
<sequence>MKSSKKRRKADMPEKDNTGMGERIQSMVEDAVASMDFEQLNRNITGSIQSVFEELNIQMPQGTEQKGSRASNVRYHYGTEKAGKRAVARYVKNPPGTVTGPVCTALGSVFTGIFGLAALVMFAVQSAVPSAGLAMAGHITLSVTIPLTIVSAVVMAKGISLVGRVRRFRRYTKLIGERTYCQVKELASAVGKNEKFVVRDIQKLIENRAFMNGHLDAQNTCLMLDDATYKQYLETQEAYRQRSLEEQERKQADRSIFASDGIENPELVRAMEEGSRYIEAIRRANDAIPGEEISEKLYRLEALIKKIFEVLKQKPEQLPKLRKFMQYYMPTTLKLVQTYQELDAQPTEGENIRQSKAEIEKTLDTINLAYEKLLDSFFEDAAMDIRSDITVLETMLAQEGLTRNHFENQSGGE</sequence>